<dbReference type="Pfam" id="PF18175">
    <property type="entry name" value="HU-CCDC81_bac_2"/>
    <property type="match status" value="1"/>
</dbReference>
<evidence type="ECO:0000313" key="6">
    <source>
        <dbReference type="Proteomes" id="UP000824267"/>
    </source>
</evidence>
<gene>
    <name evidence="5" type="ORF">IAC47_02495</name>
</gene>
<dbReference type="AlphaFoldDB" id="A0A9D1RGQ2"/>
<evidence type="ECO:0000256" key="2">
    <source>
        <dbReference type="SAM" id="MobiDB-lite"/>
    </source>
</evidence>
<feature type="coiled-coil region" evidence="1">
    <location>
        <begin position="250"/>
        <end position="278"/>
    </location>
</feature>
<comment type="caution">
    <text evidence="5">The sequence shown here is derived from an EMBL/GenBank/DDBJ whole genome shotgun (WGS) entry which is preliminary data.</text>
</comment>
<evidence type="ECO:0000313" key="5">
    <source>
        <dbReference type="EMBL" id="HIW87125.1"/>
    </source>
</evidence>
<dbReference type="InterPro" id="IPR036680">
    <property type="entry name" value="SPOR-like_sf"/>
</dbReference>
<reference evidence="5" key="2">
    <citation type="submission" date="2021-04" db="EMBL/GenBank/DDBJ databases">
        <authorList>
            <person name="Gilroy R."/>
        </authorList>
    </citation>
    <scope>NUCLEOTIDE SEQUENCE</scope>
    <source>
        <strain evidence="5">Gambia16-930</strain>
    </source>
</reference>
<feature type="transmembrane region" description="Helical" evidence="3">
    <location>
        <begin position="282"/>
        <end position="306"/>
    </location>
</feature>
<dbReference type="EMBL" id="DXGG01000082">
    <property type="protein sequence ID" value="HIW87125.1"/>
    <property type="molecule type" value="Genomic_DNA"/>
</dbReference>
<accession>A0A9D1RGQ2</accession>
<keyword evidence="3" id="KW-1133">Transmembrane helix</keyword>
<dbReference type="PROSITE" id="PS51724">
    <property type="entry name" value="SPOR"/>
    <property type="match status" value="1"/>
</dbReference>
<feature type="region of interest" description="Disordered" evidence="2">
    <location>
        <begin position="150"/>
        <end position="174"/>
    </location>
</feature>
<keyword evidence="3" id="KW-0812">Transmembrane</keyword>
<feature type="compositionally biased region" description="Basic and acidic residues" evidence="2">
    <location>
        <begin position="372"/>
        <end position="400"/>
    </location>
</feature>
<keyword evidence="1" id="KW-0175">Coiled coil</keyword>
<dbReference type="Gene3D" id="3.30.70.1070">
    <property type="entry name" value="Sporulation related repeat"/>
    <property type="match status" value="1"/>
</dbReference>
<protein>
    <submittedName>
        <fullName evidence="5">SPOR domain-containing protein</fullName>
    </submittedName>
</protein>
<feature type="domain" description="SPOR" evidence="4">
    <location>
        <begin position="415"/>
        <end position="494"/>
    </location>
</feature>
<feature type="region of interest" description="Disordered" evidence="2">
    <location>
        <begin position="368"/>
        <end position="400"/>
    </location>
</feature>
<dbReference type="GO" id="GO:0042834">
    <property type="term" value="F:peptidoglycan binding"/>
    <property type="evidence" value="ECO:0007669"/>
    <property type="project" value="InterPro"/>
</dbReference>
<sequence length="494" mass="56170">MNVAANLLDYLKEYDSAELAGFGTFYVESRPARISSLTGEIEPPCRLLTFKVEEKGDCSFVESMAKKEFISSNTALDWIRQYSASLKEKIDSGKSCEIKGLGTLGKDYLGNYVFEPLKDLNLLDDSFAFTTLKNVKTFYIDEQDVKPIRTVESSPEPEVEPEVEPQPAVEPEPEPVQEFIPTETVSHTEAIVEKELEKVEVENTEGNAIEVERGPGEKATVEPVQKIVEIEDIQPAKEDMRAKAQAIIDEDMMLQEKMEHEEEKKRKEKKRKKKLKKRRKRILVVILTVLLLLILLCGALVAGHYYGLLKDYPFFRPLTERLDYYIKPKVVEVKPAAAVPQATITETIVEETYTETVSEQMEIVPVEPQPIRAEKPEKRKVQSVRKDNDKQKQEEQKAKVAEIPQEDNTPVVIQNYSKLGFDVIGGEFSSKDKAERLARKAKSLGYDSYVLSKVKSGTPIYYVSYGSRRTLQDANNLMAKMKEKMGGEYYIISR</sequence>
<dbReference type="InterPro" id="IPR041268">
    <property type="entry name" value="HU-CCDC81_bac_2"/>
</dbReference>
<dbReference type="InterPro" id="IPR007730">
    <property type="entry name" value="SPOR-like_dom"/>
</dbReference>
<organism evidence="5 6">
    <name type="scientific">Candidatus Onthomorpha intestinigallinarum</name>
    <dbReference type="NCBI Taxonomy" id="2840880"/>
    <lineage>
        <taxon>Bacteria</taxon>
        <taxon>Pseudomonadati</taxon>
        <taxon>Bacteroidota</taxon>
        <taxon>Bacteroidia</taxon>
        <taxon>Bacteroidales</taxon>
        <taxon>Candidatus Onthomorpha</taxon>
    </lineage>
</organism>
<dbReference type="SUPFAM" id="SSF110997">
    <property type="entry name" value="Sporulation related repeat"/>
    <property type="match status" value="1"/>
</dbReference>
<reference evidence="5" key="1">
    <citation type="journal article" date="2021" name="PeerJ">
        <title>Extensive microbial diversity within the chicken gut microbiome revealed by metagenomics and culture.</title>
        <authorList>
            <person name="Gilroy R."/>
            <person name="Ravi A."/>
            <person name="Getino M."/>
            <person name="Pursley I."/>
            <person name="Horton D.L."/>
            <person name="Alikhan N.F."/>
            <person name="Baker D."/>
            <person name="Gharbi K."/>
            <person name="Hall N."/>
            <person name="Watson M."/>
            <person name="Adriaenssens E.M."/>
            <person name="Foster-Nyarko E."/>
            <person name="Jarju S."/>
            <person name="Secka A."/>
            <person name="Antonio M."/>
            <person name="Oren A."/>
            <person name="Chaudhuri R.R."/>
            <person name="La Ragione R."/>
            <person name="Hildebrand F."/>
            <person name="Pallen M.J."/>
        </authorList>
    </citation>
    <scope>NUCLEOTIDE SEQUENCE</scope>
    <source>
        <strain evidence="5">Gambia16-930</strain>
    </source>
</reference>
<dbReference type="Proteomes" id="UP000824267">
    <property type="component" value="Unassembled WGS sequence"/>
</dbReference>
<name>A0A9D1RGQ2_9BACT</name>
<evidence type="ECO:0000256" key="1">
    <source>
        <dbReference type="SAM" id="Coils"/>
    </source>
</evidence>
<evidence type="ECO:0000259" key="4">
    <source>
        <dbReference type="PROSITE" id="PS51724"/>
    </source>
</evidence>
<evidence type="ECO:0000256" key="3">
    <source>
        <dbReference type="SAM" id="Phobius"/>
    </source>
</evidence>
<proteinExistence type="predicted"/>
<keyword evidence="3" id="KW-0472">Membrane</keyword>
<dbReference type="Pfam" id="PF05036">
    <property type="entry name" value="SPOR"/>
    <property type="match status" value="1"/>
</dbReference>